<proteinExistence type="predicted"/>
<evidence type="ECO:0000256" key="1">
    <source>
        <dbReference type="ARBA" id="ARBA00012513"/>
    </source>
</evidence>
<evidence type="ECO:0000256" key="8">
    <source>
        <dbReference type="ARBA" id="ARBA00048679"/>
    </source>
</evidence>
<feature type="compositionally biased region" description="Gly residues" evidence="9">
    <location>
        <begin position="25"/>
        <end position="38"/>
    </location>
</feature>
<dbReference type="InterPro" id="IPR051420">
    <property type="entry name" value="Ser_Thr_Kinases_DiverseReg"/>
</dbReference>
<dbReference type="AlphaFoldDB" id="A0A4U6VGX1"/>
<keyword evidence="3" id="KW-0808">Transferase</keyword>
<organism evidence="10 11">
    <name type="scientific">Setaria viridis</name>
    <name type="common">Green bristlegrass</name>
    <name type="synonym">Setaria italica subsp. viridis</name>
    <dbReference type="NCBI Taxonomy" id="4556"/>
    <lineage>
        <taxon>Eukaryota</taxon>
        <taxon>Viridiplantae</taxon>
        <taxon>Streptophyta</taxon>
        <taxon>Embryophyta</taxon>
        <taxon>Tracheophyta</taxon>
        <taxon>Spermatophyta</taxon>
        <taxon>Magnoliopsida</taxon>
        <taxon>Liliopsida</taxon>
        <taxon>Poales</taxon>
        <taxon>Poaceae</taxon>
        <taxon>PACMAD clade</taxon>
        <taxon>Panicoideae</taxon>
        <taxon>Panicodae</taxon>
        <taxon>Paniceae</taxon>
        <taxon>Cenchrinae</taxon>
        <taxon>Setaria</taxon>
    </lineage>
</organism>
<keyword evidence="2" id="KW-0723">Serine/threonine-protein kinase</keyword>
<evidence type="ECO:0000256" key="3">
    <source>
        <dbReference type="ARBA" id="ARBA00022679"/>
    </source>
</evidence>
<dbReference type="Gene3D" id="3.80.10.10">
    <property type="entry name" value="Ribonuclease Inhibitor"/>
    <property type="match status" value="1"/>
</dbReference>
<sequence>MEVGASWLVGALEAPGSAGKLGAELDGGTGASGVGELDGGADESRAKLDGGAGASGAGRRSTTPRSSRGRGRARRRQGEIYINDIQERILSELGGFTNLIGLDLHSNRISEPIPLALGNIESLKFLDFFHDAMRLLFLPAACCRDLSSNDLCGTIPTSGAFKDVPSSSFANSPWLHQGGKYEANC</sequence>
<accession>A0A4U6VGX1</accession>
<feature type="region of interest" description="Disordered" evidence="9">
    <location>
        <begin position="17"/>
        <end position="74"/>
    </location>
</feature>
<evidence type="ECO:0000256" key="5">
    <source>
        <dbReference type="ARBA" id="ARBA00022777"/>
    </source>
</evidence>
<keyword evidence="5" id="KW-0418">Kinase</keyword>
<keyword evidence="11" id="KW-1185">Reference proteome</keyword>
<dbReference type="Gramene" id="TKW26619">
    <property type="protein sequence ID" value="TKW26619"/>
    <property type="gene ID" value="SEVIR_3G202200v2"/>
</dbReference>
<dbReference type="Proteomes" id="UP000298652">
    <property type="component" value="Chromosome 3"/>
</dbReference>
<dbReference type="EC" id="2.7.11.1" evidence="1"/>
<name>A0A4U6VGX1_SETVI</name>
<evidence type="ECO:0000313" key="11">
    <source>
        <dbReference type="Proteomes" id="UP000298652"/>
    </source>
</evidence>
<feature type="compositionally biased region" description="Low complexity" evidence="9">
    <location>
        <begin position="57"/>
        <end position="66"/>
    </location>
</feature>
<keyword evidence="4" id="KW-0547">Nucleotide-binding</keyword>
<evidence type="ECO:0000313" key="10">
    <source>
        <dbReference type="EMBL" id="TKW26619.1"/>
    </source>
</evidence>
<reference evidence="10" key="1">
    <citation type="submission" date="2019-03" db="EMBL/GenBank/DDBJ databases">
        <title>WGS assembly of Setaria viridis.</title>
        <authorList>
            <person name="Huang P."/>
            <person name="Jenkins J."/>
            <person name="Grimwood J."/>
            <person name="Barry K."/>
            <person name="Healey A."/>
            <person name="Mamidi S."/>
            <person name="Sreedasyam A."/>
            <person name="Shu S."/>
            <person name="Feldman M."/>
            <person name="Wu J."/>
            <person name="Yu Y."/>
            <person name="Chen C."/>
            <person name="Johnson J."/>
            <person name="Rokhsar D."/>
            <person name="Baxter I."/>
            <person name="Schmutz J."/>
            <person name="Brutnell T."/>
            <person name="Kellogg E."/>
        </authorList>
    </citation>
    <scope>NUCLEOTIDE SEQUENCE [LARGE SCALE GENOMIC DNA]</scope>
</reference>
<dbReference type="PANTHER" id="PTHR48005:SF13">
    <property type="entry name" value="SERINE_THREONINE-PROTEIN KINASE DDB_G0278509-RELATED"/>
    <property type="match status" value="1"/>
</dbReference>
<evidence type="ECO:0000256" key="7">
    <source>
        <dbReference type="ARBA" id="ARBA00047899"/>
    </source>
</evidence>
<comment type="catalytic activity">
    <reaction evidence="8">
        <text>L-seryl-[protein] + ATP = O-phospho-L-seryl-[protein] + ADP + H(+)</text>
        <dbReference type="Rhea" id="RHEA:17989"/>
        <dbReference type="Rhea" id="RHEA-COMP:9863"/>
        <dbReference type="Rhea" id="RHEA-COMP:11604"/>
        <dbReference type="ChEBI" id="CHEBI:15378"/>
        <dbReference type="ChEBI" id="CHEBI:29999"/>
        <dbReference type="ChEBI" id="CHEBI:30616"/>
        <dbReference type="ChEBI" id="CHEBI:83421"/>
        <dbReference type="ChEBI" id="CHEBI:456216"/>
        <dbReference type="EC" id="2.7.11.1"/>
    </reaction>
</comment>
<protein>
    <recommendedName>
        <fullName evidence="1">non-specific serine/threonine protein kinase</fullName>
        <ecNumber evidence="1">2.7.11.1</ecNumber>
    </recommendedName>
</protein>
<gene>
    <name evidence="10" type="ORF">SEVIR_3G202200v2</name>
</gene>
<dbReference type="GO" id="GO:0004674">
    <property type="term" value="F:protein serine/threonine kinase activity"/>
    <property type="evidence" value="ECO:0007669"/>
    <property type="project" value="UniProtKB-KW"/>
</dbReference>
<dbReference type="PANTHER" id="PTHR48005">
    <property type="entry name" value="LEUCINE RICH REPEAT KINASE 2"/>
    <property type="match status" value="1"/>
</dbReference>
<dbReference type="GO" id="GO:0005524">
    <property type="term" value="F:ATP binding"/>
    <property type="evidence" value="ECO:0007669"/>
    <property type="project" value="UniProtKB-KW"/>
</dbReference>
<dbReference type="SUPFAM" id="SSF52058">
    <property type="entry name" value="L domain-like"/>
    <property type="match status" value="1"/>
</dbReference>
<evidence type="ECO:0000256" key="6">
    <source>
        <dbReference type="ARBA" id="ARBA00022840"/>
    </source>
</evidence>
<dbReference type="EMBL" id="CM016554">
    <property type="protein sequence ID" value="TKW26619.1"/>
    <property type="molecule type" value="Genomic_DNA"/>
</dbReference>
<evidence type="ECO:0000256" key="9">
    <source>
        <dbReference type="SAM" id="MobiDB-lite"/>
    </source>
</evidence>
<evidence type="ECO:0000256" key="2">
    <source>
        <dbReference type="ARBA" id="ARBA00022527"/>
    </source>
</evidence>
<comment type="catalytic activity">
    <reaction evidence="7">
        <text>L-threonyl-[protein] + ATP = O-phospho-L-threonyl-[protein] + ADP + H(+)</text>
        <dbReference type="Rhea" id="RHEA:46608"/>
        <dbReference type="Rhea" id="RHEA-COMP:11060"/>
        <dbReference type="Rhea" id="RHEA-COMP:11605"/>
        <dbReference type="ChEBI" id="CHEBI:15378"/>
        <dbReference type="ChEBI" id="CHEBI:30013"/>
        <dbReference type="ChEBI" id="CHEBI:30616"/>
        <dbReference type="ChEBI" id="CHEBI:61977"/>
        <dbReference type="ChEBI" id="CHEBI:456216"/>
        <dbReference type="EC" id="2.7.11.1"/>
    </reaction>
</comment>
<keyword evidence="6" id="KW-0067">ATP-binding</keyword>
<dbReference type="InterPro" id="IPR032675">
    <property type="entry name" value="LRR_dom_sf"/>
</dbReference>
<evidence type="ECO:0000256" key="4">
    <source>
        <dbReference type="ARBA" id="ARBA00022741"/>
    </source>
</evidence>